<protein>
    <submittedName>
        <fullName evidence="1">Putative secreted protein</fullName>
    </submittedName>
</protein>
<sequence length="118" mass="13231">MKRLMLLFQLSLPVGYSSLSCNRFLTVSYLGVTIVENNQAKYFMKPFAVVAICCGHSSYLLVGQLVCLDSCWTINVQGCVWLAVCSCIISLQAVQFKIFYMSHPICILKSLNIPKTDH</sequence>
<reference evidence="1" key="1">
    <citation type="journal article" date="2013" name="BMC Genomics">
        <title>A deep insight into the sialotranscriptome of the mosquito, Psorophora albipes.</title>
        <authorList>
            <person name="Chagas A.C."/>
            <person name="Calvo E."/>
            <person name="Rios-Velasquez C.M."/>
            <person name="Pessoa F.A."/>
            <person name="Medeiros J.F."/>
            <person name="Ribeiro J.M."/>
        </authorList>
    </citation>
    <scope>NUCLEOTIDE SEQUENCE</scope>
</reference>
<dbReference type="EMBL" id="GALA01000552">
    <property type="protein sequence ID" value="JAA94300.1"/>
    <property type="molecule type" value="mRNA"/>
</dbReference>
<proteinExistence type="evidence at transcript level"/>
<accession>T1DFK3</accession>
<dbReference type="AlphaFoldDB" id="T1DFK3"/>
<name>T1DFK3_9DIPT</name>
<dbReference type="PROSITE" id="PS51257">
    <property type="entry name" value="PROKAR_LIPOPROTEIN"/>
    <property type="match status" value="1"/>
</dbReference>
<organism evidence="1">
    <name type="scientific">Psorophora albipes</name>
    <dbReference type="NCBI Taxonomy" id="869069"/>
    <lineage>
        <taxon>Eukaryota</taxon>
        <taxon>Metazoa</taxon>
        <taxon>Ecdysozoa</taxon>
        <taxon>Arthropoda</taxon>
        <taxon>Hexapoda</taxon>
        <taxon>Insecta</taxon>
        <taxon>Pterygota</taxon>
        <taxon>Neoptera</taxon>
        <taxon>Endopterygota</taxon>
        <taxon>Diptera</taxon>
        <taxon>Nematocera</taxon>
        <taxon>Culicoidea</taxon>
        <taxon>Culicidae</taxon>
        <taxon>Culicinae</taxon>
        <taxon>Aedini</taxon>
        <taxon>Psorophora</taxon>
    </lineage>
</organism>
<evidence type="ECO:0000313" key="1">
    <source>
        <dbReference type="EMBL" id="JAA94300.1"/>
    </source>
</evidence>